<feature type="compositionally biased region" description="Basic and acidic residues" evidence="1">
    <location>
        <begin position="439"/>
        <end position="452"/>
    </location>
</feature>
<keyword evidence="3" id="KW-1185">Reference proteome</keyword>
<feature type="region of interest" description="Disordered" evidence="1">
    <location>
        <begin position="1052"/>
        <end position="1071"/>
    </location>
</feature>
<comment type="caution">
    <text evidence="2">The sequence shown here is derived from an EMBL/GenBank/DDBJ whole genome shotgun (WGS) entry which is preliminary data.</text>
</comment>
<protein>
    <submittedName>
        <fullName evidence="2">Uncharacterized protein</fullName>
    </submittedName>
</protein>
<feature type="compositionally biased region" description="Polar residues" evidence="1">
    <location>
        <begin position="917"/>
        <end position="926"/>
    </location>
</feature>
<feature type="compositionally biased region" description="Low complexity" evidence="1">
    <location>
        <begin position="1001"/>
        <end position="1015"/>
    </location>
</feature>
<feature type="region of interest" description="Disordered" evidence="1">
    <location>
        <begin position="727"/>
        <end position="768"/>
    </location>
</feature>
<evidence type="ECO:0000313" key="3">
    <source>
        <dbReference type="Proteomes" id="UP001365542"/>
    </source>
</evidence>
<organism evidence="2 3">
    <name type="scientific">Orbilia ellipsospora</name>
    <dbReference type="NCBI Taxonomy" id="2528407"/>
    <lineage>
        <taxon>Eukaryota</taxon>
        <taxon>Fungi</taxon>
        <taxon>Dikarya</taxon>
        <taxon>Ascomycota</taxon>
        <taxon>Pezizomycotina</taxon>
        <taxon>Orbiliomycetes</taxon>
        <taxon>Orbiliales</taxon>
        <taxon>Orbiliaceae</taxon>
        <taxon>Orbilia</taxon>
    </lineage>
</organism>
<reference evidence="2 3" key="1">
    <citation type="submission" date="2019-10" db="EMBL/GenBank/DDBJ databases">
        <authorList>
            <person name="Palmer J.M."/>
        </authorList>
    </citation>
    <scope>NUCLEOTIDE SEQUENCE [LARGE SCALE GENOMIC DNA]</scope>
    <source>
        <strain evidence="2 3">TWF694</strain>
    </source>
</reference>
<feature type="compositionally biased region" description="Acidic residues" evidence="1">
    <location>
        <begin position="639"/>
        <end position="652"/>
    </location>
</feature>
<feature type="region of interest" description="Disordered" evidence="1">
    <location>
        <begin position="660"/>
        <end position="679"/>
    </location>
</feature>
<gene>
    <name evidence="2" type="ORF">TWF694_000451</name>
</gene>
<feature type="compositionally biased region" description="Polar residues" evidence="1">
    <location>
        <begin position="728"/>
        <end position="753"/>
    </location>
</feature>
<feature type="compositionally biased region" description="Low complexity" evidence="1">
    <location>
        <begin position="845"/>
        <end position="869"/>
    </location>
</feature>
<dbReference type="EMBL" id="JAVHJO010000001">
    <property type="protein sequence ID" value="KAK6543717.1"/>
    <property type="molecule type" value="Genomic_DNA"/>
</dbReference>
<name>A0AAV9XQ70_9PEZI</name>
<feature type="compositionally biased region" description="Polar residues" evidence="1">
    <location>
        <begin position="687"/>
        <end position="696"/>
    </location>
</feature>
<feature type="compositionally biased region" description="Basic and acidic residues" evidence="1">
    <location>
        <begin position="904"/>
        <end position="916"/>
    </location>
</feature>
<feature type="region of interest" description="Disordered" evidence="1">
    <location>
        <begin position="630"/>
        <end position="652"/>
    </location>
</feature>
<feature type="region of interest" description="Disordered" evidence="1">
    <location>
        <begin position="686"/>
        <end position="708"/>
    </location>
</feature>
<accession>A0AAV9XQ70</accession>
<dbReference type="Proteomes" id="UP001365542">
    <property type="component" value="Unassembled WGS sequence"/>
</dbReference>
<dbReference type="AlphaFoldDB" id="A0AAV9XQ70"/>
<evidence type="ECO:0000256" key="1">
    <source>
        <dbReference type="SAM" id="MobiDB-lite"/>
    </source>
</evidence>
<evidence type="ECO:0000313" key="2">
    <source>
        <dbReference type="EMBL" id="KAK6543717.1"/>
    </source>
</evidence>
<sequence length="1071" mass="115120">MPVQSILSEPQNFRCLTFSSTHTYMNSPTNKVTLVSPDGADVDVLDLSFPESAGKSGNYYRRVMKFRVAVDKVTVYWNGEDSRRYDLVVKVDPNAVEYLVRNDDGIFEPVSHPEHPSLEQRLIAKAFLKDATFIDTGVFILGESTTPSNLNKLLGEMTSKGSKIVAVGSGGPEDVEALNAVTSIGLDPRKLYDYWRQIDKCRVAREQTASISYAGMLPGGVLEFDVARREPALPLVAAATTTVSVSVSEAAAEQPPTSVSPKSGSVPAGIEAYLRLHAVNSAVEFSSAVVNKRAASLARKGTTPEQFEGLRASLVFGGLSLATGELREEVGGVSDVSVSSGELPPLAAGAALEVATPAEGKRFAREIVYVAVPASSPSRPVSPAASLFSAANDKKKHYVEIKVSTVAGPPPAPPAADEGEAPKTPASKPCLRVPSPPDAFDKRVKEVEERMESAPSAGSSSSSSDAGASKVSFKHEAQTCYEIRRYGGSRIKSKRMICQVINLVEGKDTRKTIRRWRQALLEDHDMDPPLTKAEERDLKDDAAFYRYKRLMRLGWGRNDDEHYVQGDDEFVAQLQLLGFTEKAKYAMGFYGHDSNAAAFYQLDDMVEEEEERKQEVQEMESIIADLLPTIIPTDHESDTESEFGEYEDEDECEEDEQVFVKTPDENVPSNSNITQGPIEEEEIQAVEQRTTESVTAKPTPRVKFPPAVPDLPFAQMFHERKPGPAASIANTEAEQQSSLAQTAREQENFTPVTPTKAPASSASPESAPISPLRLTYAQVAIRPFTPSPVKSVASSAEPVTTPPVKSDAPSPSLKSSPGGSGLSWAQIVAKPAPPITTESSKNVLAASPATSKAPSSRGSSSHGRSGQSSIKGGKEQKNQVSSKKSSPKKNNSERGSKSPTPEAKSIEELEEIKATKSENASASQSPRAPVAIHKDKEIAASTSPNRQNTNIKKFSLSGSPPPPSEAGSATSNGSDKENTTTRKNGAKTKNPPESKEVPYISSSSSPSSHSTPGSSDFEIIYPADHDGPEDLTTCTGRAEYLIRKIKQVIAEMPPPIPHEQSEGSHGEGSPN</sequence>
<feature type="region of interest" description="Disordered" evidence="1">
    <location>
        <begin position="405"/>
        <end position="471"/>
    </location>
</feature>
<feature type="compositionally biased region" description="Low complexity" evidence="1">
    <location>
        <begin position="453"/>
        <end position="469"/>
    </location>
</feature>
<feature type="compositionally biased region" description="Low complexity" evidence="1">
    <location>
        <begin position="757"/>
        <end position="768"/>
    </location>
</feature>
<proteinExistence type="predicted"/>
<feature type="region of interest" description="Disordered" evidence="1">
    <location>
        <begin position="787"/>
        <end position="1030"/>
    </location>
</feature>
<feature type="compositionally biased region" description="Polar residues" evidence="1">
    <location>
        <begin position="940"/>
        <end position="952"/>
    </location>
</feature>